<protein>
    <submittedName>
        <fullName evidence="2">Uncharacterized protein</fullName>
    </submittedName>
</protein>
<evidence type="ECO:0000313" key="3">
    <source>
        <dbReference type="Proteomes" id="UP000261284"/>
    </source>
</evidence>
<organism evidence="2 3">
    <name type="scientific">Deminuibacter soli</name>
    <dbReference type="NCBI Taxonomy" id="2291815"/>
    <lineage>
        <taxon>Bacteria</taxon>
        <taxon>Pseudomonadati</taxon>
        <taxon>Bacteroidota</taxon>
        <taxon>Chitinophagia</taxon>
        <taxon>Chitinophagales</taxon>
        <taxon>Chitinophagaceae</taxon>
        <taxon>Deminuibacter</taxon>
    </lineage>
</organism>
<reference evidence="2 3" key="1">
    <citation type="submission" date="2018-08" db="EMBL/GenBank/DDBJ databases">
        <title>Chitinophagaceae sp. K23C18032701, a novel bacterium isolated from forest soil.</title>
        <authorList>
            <person name="Wang C."/>
        </authorList>
    </citation>
    <scope>NUCLEOTIDE SEQUENCE [LARGE SCALE GENOMIC DNA]</scope>
    <source>
        <strain evidence="2 3">K23C18032701</strain>
    </source>
</reference>
<name>A0A3E1NJ69_9BACT</name>
<dbReference type="Proteomes" id="UP000261284">
    <property type="component" value="Unassembled WGS sequence"/>
</dbReference>
<keyword evidence="3" id="KW-1185">Reference proteome</keyword>
<feature type="region of interest" description="Disordered" evidence="1">
    <location>
        <begin position="31"/>
        <end position="54"/>
    </location>
</feature>
<accession>A0A3E1NJ69</accession>
<evidence type="ECO:0000313" key="2">
    <source>
        <dbReference type="EMBL" id="RFM27979.1"/>
    </source>
</evidence>
<comment type="caution">
    <text evidence="2">The sequence shown here is derived from an EMBL/GenBank/DDBJ whole genome shotgun (WGS) entry which is preliminary data.</text>
</comment>
<sequence length="74" mass="8556">MEKQYLKQQIVFNCFIVLGRSSVSAIFYRQGHKEKTRGGHKEEPVQSRTHLDHHRKTTVSFKLRTASLLGCKSP</sequence>
<dbReference type="EMBL" id="QTJU01000003">
    <property type="protein sequence ID" value="RFM27979.1"/>
    <property type="molecule type" value="Genomic_DNA"/>
</dbReference>
<gene>
    <name evidence="2" type="ORF">DXN05_10570</name>
</gene>
<proteinExistence type="predicted"/>
<feature type="compositionally biased region" description="Basic and acidic residues" evidence="1">
    <location>
        <begin position="31"/>
        <end position="45"/>
    </location>
</feature>
<dbReference type="AlphaFoldDB" id="A0A3E1NJ69"/>
<evidence type="ECO:0000256" key="1">
    <source>
        <dbReference type="SAM" id="MobiDB-lite"/>
    </source>
</evidence>